<accession>A0A6B0UP42</accession>
<dbReference type="AlphaFoldDB" id="A0A6B0UP42"/>
<sequence length="124" mass="13869">MASSLCLGFTLSCTLCHRHGRSIPCSFASSAHHWKHARRLFPFPLIREKVHATSERTQRQNERAWREARIVLMKPVQSSSVQSSPVQSSPVQSSPVQSSPVQSSPVQSSPVQSSANHDRPNERR</sequence>
<name>A0A6B0UP42_IXORI</name>
<organism evidence="2">
    <name type="scientific">Ixodes ricinus</name>
    <name type="common">Common tick</name>
    <name type="synonym">Acarus ricinus</name>
    <dbReference type="NCBI Taxonomy" id="34613"/>
    <lineage>
        <taxon>Eukaryota</taxon>
        <taxon>Metazoa</taxon>
        <taxon>Ecdysozoa</taxon>
        <taxon>Arthropoda</taxon>
        <taxon>Chelicerata</taxon>
        <taxon>Arachnida</taxon>
        <taxon>Acari</taxon>
        <taxon>Parasitiformes</taxon>
        <taxon>Ixodida</taxon>
        <taxon>Ixodoidea</taxon>
        <taxon>Ixodidae</taxon>
        <taxon>Ixodinae</taxon>
        <taxon>Ixodes</taxon>
    </lineage>
</organism>
<reference evidence="2" key="1">
    <citation type="submission" date="2019-12" db="EMBL/GenBank/DDBJ databases">
        <title>An insight into the sialome of adult female Ixodes ricinus ticks feeding for 6 days.</title>
        <authorList>
            <person name="Perner J."/>
            <person name="Ribeiro J.M.C."/>
        </authorList>
    </citation>
    <scope>NUCLEOTIDE SEQUENCE</scope>
    <source>
        <strain evidence="2">Semi-engorged</strain>
        <tissue evidence="2">Salivary glands</tissue>
    </source>
</reference>
<evidence type="ECO:0000313" key="2">
    <source>
        <dbReference type="EMBL" id="MXU91589.1"/>
    </source>
</evidence>
<proteinExistence type="predicted"/>
<protein>
    <submittedName>
        <fullName evidence="2">Putative secreted protein</fullName>
    </submittedName>
</protein>
<feature type="region of interest" description="Disordered" evidence="1">
    <location>
        <begin position="76"/>
        <end position="124"/>
    </location>
</feature>
<feature type="compositionally biased region" description="Low complexity" evidence="1">
    <location>
        <begin position="76"/>
        <end position="114"/>
    </location>
</feature>
<dbReference type="EMBL" id="GIFC01009506">
    <property type="protein sequence ID" value="MXU91589.1"/>
    <property type="molecule type" value="Transcribed_RNA"/>
</dbReference>
<evidence type="ECO:0000256" key="1">
    <source>
        <dbReference type="SAM" id="MobiDB-lite"/>
    </source>
</evidence>